<protein>
    <recommendedName>
        <fullName evidence="1">Protein kinase domain-containing protein</fullName>
    </recommendedName>
</protein>
<sequence length="214" mass="21148">MIGEHIGPYRLLTSLGGAAGAVHRATGPDGRDVAIRALPAGAAPDIARMREVRSPYVVDVLDGAAAGDLDGAGDGPDGGGYVVSRLVPGRPLADAVAERGPLAGAALHRTALGLAKAIAAIHDAGLAHGDLHPGTVLLVDDAPVVVDFGLVPGADPADDVRGWAAVVLFAAVDPTAVPAGLRPLVEAAASADRAARREAAELAAAAALLEPPPG</sequence>
<feature type="non-terminal residue" evidence="2">
    <location>
        <position position="214"/>
    </location>
</feature>
<reference evidence="3" key="1">
    <citation type="journal article" date="2019" name="Int. J. Syst. Evol. Microbiol.">
        <title>The Global Catalogue of Microorganisms (GCM) 10K type strain sequencing project: providing services to taxonomists for standard genome sequencing and annotation.</title>
        <authorList>
            <consortium name="The Broad Institute Genomics Platform"/>
            <consortium name="The Broad Institute Genome Sequencing Center for Infectious Disease"/>
            <person name="Wu L."/>
            <person name="Ma J."/>
        </authorList>
    </citation>
    <scope>NUCLEOTIDE SEQUENCE [LARGE SCALE GENOMIC DNA]</scope>
    <source>
        <strain evidence="3">JCM 31202</strain>
    </source>
</reference>
<feature type="domain" description="Protein kinase" evidence="1">
    <location>
        <begin position="9"/>
        <end position="214"/>
    </location>
</feature>
<dbReference type="PROSITE" id="PS50011">
    <property type="entry name" value="PROTEIN_KINASE_DOM"/>
    <property type="match status" value="1"/>
</dbReference>
<dbReference type="Gene3D" id="1.10.510.10">
    <property type="entry name" value="Transferase(Phosphotransferase) domain 1"/>
    <property type="match status" value="1"/>
</dbReference>
<evidence type="ECO:0000313" key="3">
    <source>
        <dbReference type="Proteomes" id="UP001596972"/>
    </source>
</evidence>
<evidence type="ECO:0000259" key="1">
    <source>
        <dbReference type="PROSITE" id="PS50011"/>
    </source>
</evidence>
<name>A0ABW3EZE6_9ACTN</name>
<organism evidence="2 3">
    <name type="scientific">Actinomadura sediminis</name>
    <dbReference type="NCBI Taxonomy" id="1038904"/>
    <lineage>
        <taxon>Bacteria</taxon>
        <taxon>Bacillati</taxon>
        <taxon>Actinomycetota</taxon>
        <taxon>Actinomycetes</taxon>
        <taxon>Streptosporangiales</taxon>
        <taxon>Thermomonosporaceae</taxon>
        <taxon>Actinomadura</taxon>
    </lineage>
</organism>
<comment type="caution">
    <text evidence="2">The sequence shown here is derived from an EMBL/GenBank/DDBJ whole genome shotgun (WGS) entry which is preliminary data.</text>
</comment>
<proteinExistence type="predicted"/>
<dbReference type="EMBL" id="JBHTJA010000107">
    <property type="protein sequence ID" value="MFD0904959.1"/>
    <property type="molecule type" value="Genomic_DNA"/>
</dbReference>
<gene>
    <name evidence="2" type="ORF">ACFQ11_31600</name>
</gene>
<dbReference type="SMART" id="SM00220">
    <property type="entry name" value="S_TKc"/>
    <property type="match status" value="1"/>
</dbReference>
<accession>A0ABW3EZE6</accession>
<evidence type="ECO:0000313" key="2">
    <source>
        <dbReference type="EMBL" id="MFD0904959.1"/>
    </source>
</evidence>
<dbReference type="InterPro" id="IPR011009">
    <property type="entry name" value="Kinase-like_dom_sf"/>
</dbReference>
<dbReference type="InterPro" id="IPR000719">
    <property type="entry name" value="Prot_kinase_dom"/>
</dbReference>
<keyword evidence="3" id="KW-1185">Reference proteome</keyword>
<dbReference type="SUPFAM" id="SSF56112">
    <property type="entry name" value="Protein kinase-like (PK-like)"/>
    <property type="match status" value="1"/>
</dbReference>
<dbReference type="Proteomes" id="UP001596972">
    <property type="component" value="Unassembled WGS sequence"/>
</dbReference>